<accession>A0ABP8V7X0</accession>
<dbReference type="Gene3D" id="3.40.50.1000">
    <property type="entry name" value="HAD superfamily/HAD-like"/>
    <property type="match status" value="1"/>
</dbReference>
<evidence type="ECO:0008006" key="4">
    <source>
        <dbReference type="Google" id="ProtNLM"/>
    </source>
</evidence>
<protein>
    <recommendedName>
        <fullName evidence="4">Acid phosphatase</fullName>
    </recommendedName>
</protein>
<dbReference type="Proteomes" id="UP001500604">
    <property type="component" value="Unassembled WGS sequence"/>
</dbReference>
<dbReference type="InterPro" id="IPR005519">
    <property type="entry name" value="Acid_phosphat_B-like"/>
</dbReference>
<dbReference type="EMBL" id="BAABFL010000466">
    <property type="protein sequence ID" value="GAA4651972.1"/>
    <property type="molecule type" value="Genomic_DNA"/>
</dbReference>
<dbReference type="RefSeq" id="WP_345198454.1">
    <property type="nucleotide sequence ID" value="NZ_BAABFL010000466.1"/>
</dbReference>
<name>A0ABP8V7X0_9GAMM</name>
<reference evidence="3" key="1">
    <citation type="journal article" date="2019" name="Int. J. Syst. Evol. Microbiol.">
        <title>The Global Catalogue of Microorganisms (GCM) 10K type strain sequencing project: providing services to taxonomists for standard genome sequencing and annotation.</title>
        <authorList>
            <consortium name="The Broad Institute Genomics Platform"/>
            <consortium name="The Broad Institute Genome Sequencing Center for Infectious Disease"/>
            <person name="Wu L."/>
            <person name="Ma J."/>
        </authorList>
    </citation>
    <scope>NUCLEOTIDE SEQUENCE [LARGE SCALE GENOMIC DNA]</scope>
    <source>
        <strain evidence="3">JCM 17805</strain>
    </source>
</reference>
<dbReference type="InterPro" id="IPR036412">
    <property type="entry name" value="HAD-like_sf"/>
</dbReference>
<keyword evidence="3" id="KW-1185">Reference proteome</keyword>
<evidence type="ECO:0000313" key="3">
    <source>
        <dbReference type="Proteomes" id="UP001500604"/>
    </source>
</evidence>
<gene>
    <name evidence="2" type="ORF">GCM10023116_42560</name>
</gene>
<dbReference type="SUPFAM" id="SSF56784">
    <property type="entry name" value="HAD-like"/>
    <property type="match status" value="1"/>
</dbReference>
<evidence type="ECO:0000313" key="2">
    <source>
        <dbReference type="EMBL" id="GAA4651972.1"/>
    </source>
</evidence>
<comment type="caution">
    <text evidence="2">The sequence shown here is derived from an EMBL/GenBank/DDBJ whole genome shotgun (WGS) entry which is preliminary data.</text>
</comment>
<sequence length="550" mass="62547">MKFNLKLDSILQAKTDQFNRQFKDHSSYDGSSITPEHIASKEAVDSARRVVKQINWQKPMIPPVDAEEAKDIRSLHEQVVTAAAWQSGCDVKTHHRKVFDLARRALDQRLEELRLQATRTGNQSTPVLFTDVDDMIVDSFSYFTGFIGRSDRMDDVSSCAWWLYQPSQALSGAREFLEYAHSKGVVIHYITAREVHPEIHKAACDFLKNQGFPNVSEKNVHINHEKQETANRIMNELISQGKAPELVFMAGDKRMDLGFPRNPSTMNKGERDVMLAQVGRTHFVQPCAAFGEWDRVTHFKYSSGELLKEAWSRFAHIHQIAGYPCTPISLNSQEQIQAVLYSTSFERELAVRQSLVGAEEWCKKMVEKGKPPVVHVQLEGVLADTSSYVADLIAQGRYADQESLQTGALIEWFDYGLAEPDEHVVAFLRNVRNKYKGKVEYTVTVEGAEVQNYCQMVCRWLMHNDIDDEPVINTGLCIINTEGSESLSLLTRQSAAIPEEEADGVYLIPAPHQLWEWWRGDGSNHRVVEQLFPKIKRWVMPQEGAAETHK</sequence>
<dbReference type="Pfam" id="PF03767">
    <property type="entry name" value="Acid_phosphat_B"/>
    <property type="match status" value="1"/>
</dbReference>
<evidence type="ECO:0000256" key="1">
    <source>
        <dbReference type="ARBA" id="ARBA00022729"/>
    </source>
</evidence>
<organism evidence="2 3">
    <name type="scientific">Kistimonas scapharcae</name>
    <dbReference type="NCBI Taxonomy" id="1036133"/>
    <lineage>
        <taxon>Bacteria</taxon>
        <taxon>Pseudomonadati</taxon>
        <taxon>Pseudomonadota</taxon>
        <taxon>Gammaproteobacteria</taxon>
        <taxon>Oceanospirillales</taxon>
        <taxon>Endozoicomonadaceae</taxon>
        <taxon>Kistimonas</taxon>
    </lineage>
</organism>
<dbReference type="InterPro" id="IPR023214">
    <property type="entry name" value="HAD_sf"/>
</dbReference>
<keyword evidence="1" id="KW-0732">Signal</keyword>
<proteinExistence type="predicted"/>